<dbReference type="AlphaFoldDB" id="A0A8H5CFK1"/>
<feature type="region of interest" description="Disordered" evidence="1">
    <location>
        <begin position="1"/>
        <end position="34"/>
    </location>
</feature>
<proteinExistence type="predicted"/>
<comment type="caution">
    <text evidence="2">The sequence shown here is derived from an EMBL/GenBank/DDBJ whole genome shotgun (WGS) entry which is preliminary data.</text>
</comment>
<sequence length="392" mass="45186">MSKNKDTAPVDKQLERENKRPRLPKNWPSSDHHKCSRVLCNHPNPPQSVPGTYQCSGCYKGTYVVTIPQAAKIHDEAQRVFQWHDERRKEGKKKREDAEKIAEERYIAKYLATDEEMWQRAMKLKRKEEEEKLRAGERRQHEARMAERRCQEAKMAEERKLQEAKLAEEIRRQELFVEEERRRRQAIQAEAMKRQKVKSAEAGFRSGRDSKRDGMVNTAQVYMRAGNQAKVAKVERHGTIKSTVVQIENFDRASVASSASLYSQPSFVSRNHDKVLTPTPVPPVPALPRSHQRRPLTPDSTHTVTSEDSYHRPRARDIPNVFTPASEPLHRRPHVTPVRSSKRQDRTTNMTGTTTTSQISAMNYYTSQSGAKYPSFPRAGVPPVPSVPRHYY</sequence>
<feature type="compositionally biased region" description="Low complexity" evidence="1">
    <location>
        <begin position="347"/>
        <end position="356"/>
    </location>
</feature>
<accession>A0A8H5CFK1</accession>
<evidence type="ECO:0000313" key="3">
    <source>
        <dbReference type="Proteomes" id="UP000559256"/>
    </source>
</evidence>
<gene>
    <name evidence="2" type="ORF">D9758_012157</name>
</gene>
<keyword evidence="3" id="KW-1185">Reference proteome</keyword>
<feature type="compositionally biased region" description="Polar residues" evidence="1">
    <location>
        <begin position="357"/>
        <end position="370"/>
    </location>
</feature>
<protein>
    <submittedName>
        <fullName evidence="2">Uncharacterized protein</fullName>
    </submittedName>
</protein>
<feature type="region of interest" description="Disordered" evidence="1">
    <location>
        <begin position="271"/>
        <end position="392"/>
    </location>
</feature>
<feature type="compositionally biased region" description="Polar residues" evidence="1">
    <location>
        <begin position="298"/>
        <end position="307"/>
    </location>
</feature>
<organism evidence="2 3">
    <name type="scientific">Tetrapyrgos nigripes</name>
    <dbReference type="NCBI Taxonomy" id="182062"/>
    <lineage>
        <taxon>Eukaryota</taxon>
        <taxon>Fungi</taxon>
        <taxon>Dikarya</taxon>
        <taxon>Basidiomycota</taxon>
        <taxon>Agaricomycotina</taxon>
        <taxon>Agaricomycetes</taxon>
        <taxon>Agaricomycetidae</taxon>
        <taxon>Agaricales</taxon>
        <taxon>Marasmiineae</taxon>
        <taxon>Marasmiaceae</taxon>
        <taxon>Tetrapyrgos</taxon>
    </lineage>
</organism>
<dbReference type="EMBL" id="JAACJM010000170">
    <property type="protein sequence ID" value="KAF5340875.1"/>
    <property type="molecule type" value="Genomic_DNA"/>
</dbReference>
<name>A0A8H5CFK1_9AGAR</name>
<dbReference type="Proteomes" id="UP000559256">
    <property type="component" value="Unassembled WGS sequence"/>
</dbReference>
<feature type="compositionally biased region" description="Basic and acidic residues" evidence="1">
    <location>
        <begin position="308"/>
        <end position="317"/>
    </location>
</feature>
<feature type="region of interest" description="Disordered" evidence="1">
    <location>
        <begin position="191"/>
        <end position="212"/>
    </location>
</feature>
<dbReference type="OrthoDB" id="2621733at2759"/>
<reference evidence="2 3" key="1">
    <citation type="journal article" date="2020" name="ISME J.">
        <title>Uncovering the hidden diversity of litter-decomposition mechanisms in mushroom-forming fungi.</title>
        <authorList>
            <person name="Floudas D."/>
            <person name="Bentzer J."/>
            <person name="Ahren D."/>
            <person name="Johansson T."/>
            <person name="Persson P."/>
            <person name="Tunlid A."/>
        </authorList>
    </citation>
    <scope>NUCLEOTIDE SEQUENCE [LARGE SCALE GENOMIC DNA]</scope>
    <source>
        <strain evidence="2 3">CBS 291.85</strain>
    </source>
</reference>
<evidence type="ECO:0000256" key="1">
    <source>
        <dbReference type="SAM" id="MobiDB-lite"/>
    </source>
</evidence>
<feature type="compositionally biased region" description="Basic and acidic residues" evidence="1">
    <location>
        <begin position="1"/>
        <end position="20"/>
    </location>
</feature>
<evidence type="ECO:0000313" key="2">
    <source>
        <dbReference type="EMBL" id="KAF5340875.1"/>
    </source>
</evidence>